<dbReference type="GO" id="GO:0061630">
    <property type="term" value="F:ubiquitin protein ligase activity"/>
    <property type="evidence" value="ECO:0000318"/>
    <property type="project" value="GO_Central"/>
</dbReference>
<feature type="region of interest" description="Disordered" evidence="3">
    <location>
        <begin position="771"/>
        <end position="799"/>
    </location>
</feature>
<dbReference type="InterPro" id="IPR001607">
    <property type="entry name" value="Znf_UBP"/>
</dbReference>
<dbReference type="HOGENOM" id="CLU_352171_0_0_1"/>
<feature type="compositionally biased region" description="Low complexity" evidence="3">
    <location>
        <begin position="543"/>
        <end position="560"/>
    </location>
</feature>
<dbReference type="GO" id="GO:0007265">
    <property type="term" value="P:Ras protein signal transduction"/>
    <property type="evidence" value="ECO:0000318"/>
    <property type="project" value="GO_Central"/>
</dbReference>
<dbReference type="SMART" id="SM00290">
    <property type="entry name" value="ZnF_UBP"/>
    <property type="match status" value="1"/>
</dbReference>
<dbReference type="eggNOG" id="KOG0804">
    <property type="taxonomic scope" value="Eukaryota"/>
</dbReference>
<evidence type="ECO:0000259" key="4">
    <source>
        <dbReference type="PROSITE" id="PS50271"/>
    </source>
</evidence>
<feature type="domain" description="UBP-type" evidence="4">
    <location>
        <begin position="433"/>
        <end position="531"/>
    </location>
</feature>
<dbReference type="Gene3D" id="3.30.40.10">
    <property type="entry name" value="Zinc/RING finger domain, C3HC4 (zinc finger)"/>
    <property type="match status" value="1"/>
</dbReference>
<evidence type="ECO:0000256" key="1">
    <source>
        <dbReference type="PROSITE-ProRule" id="PRU00502"/>
    </source>
</evidence>
<dbReference type="KEGG" id="tps:THAPSDRAFT_2086"/>
<dbReference type="InterPro" id="IPR013083">
    <property type="entry name" value="Znf_RING/FYVE/PHD"/>
</dbReference>
<gene>
    <name evidence="5" type="ORF">THAPSDRAFT_2086</name>
</gene>
<dbReference type="SUPFAM" id="SSF57850">
    <property type="entry name" value="RING/U-box"/>
    <property type="match status" value="1"/>
</dbReference>
<dbReference type="EMBL" id="CM000639">
    <property type="protein sequence ID" value="EED94576.1"/>
    <property type="molecule type" value="Genomic_DNA"/>
</dbReference>
<name>B8BTC3_THAPS</name>
<dbReference type="GO" id="GO:0016567">
    <property type="term" value="P:protein ubiquitination"/>
    <property type="evidence" value="ECO:0000318"/>
    <property type="project" value="GO_Central"/>
</dbReference>
<feature type="compositionally biased region" description="Basic and acidic residues" evidence="3">
    <location>
        <begin position="149"/>
        <end position="159"/>
    </location>
</feature>
<dbReference type="Proteomes" id="UP000001449">
    <property type="component" value="Chromosome 2"/>
</dbReference>
<accession>B8BTC3</accession>
<sequence length="799" mass="88484">MSGCNLDNFHIEYVSSLVSSAAKVSPAVQAAYEDTSEPGSECGEGMHVPNGGSYQPPIEIMTVQSIRLYRCHNHKDYNNNALADRVAKSHDGIDHETHQQLRCRCYCCRSPSSSVGTPFQRRKMLAVLVPPSLTHSFINSMQPETSSGKSDEYQDMQKEGRTSRQIQIDAELELRRSIHPCLCSEDPSIPIGNASHSKDQRVERCPQLLILGIISFEVSQSAHHPADIILFGLDTEYSTSALKHNNMSQDDILSEYSLALNHETASNVPWSVMKAFPVCSISAVSESTTTNLELTGLKAGSFDTTYTSTSMSNENLNSKADLPCCPVCLNRIDPVRLGLPALKDDHKCSRWCSTSITFHDEGKKQYSCVNKMKFDPWTPPAQCLACQVIAQKDISDESEMSSALYRRSATVSLASVDQSPSLFAAPALRPSIQRCNSEDILTLHKSDTSNPLKCHQCAMTTTLWVCLTCGTVGCGRYTLKHAAEHNTNSNHPYSLELATGRIWDYENGTFVHRKDLMECPVMSMTWGNTRIGLSEVVHSSPAPMIASSSSMSSHPGGSHSFAENQHEQWTKGNSSYEDGNSGLSSLNIEDESPSCRNALARGSVSATALAVGDKLISPPPKKSMMISQEYEALLQSALEDQAQHYEGEITRLRADLASSRMQNIQHMSDRETREIQALRKDSERLRNDLDHLTSALVGVQTEEAKQRSLSQRMLREQSIAKELLEKLRSETRIENKTCRQRMDDLDLQIADLKANLRVRYEIAKDEELSQAQIFGTAGGDKESGSGKKKGKKSRFGRKK</sequence>
<dbReference type="Pfam" id="PF02148">
    <property type="entry name" value="zf-UBP"/>
    <property type="match status" value="1"/>
</dbReference>
<dbReference type="OMA" id="HPYSLEL"/>
<dbReference type="AlphaFoldDB" id="B8BTC3"/>
<feature type="compositionally biased region" description="Polar residues" evidence="3">
    <location>
        <begin position="570"/>
        <end position="587"/>
    </location>
</feature>
<dbReference type="PANTHER" id="PTHR24007:SF7">
    <property type="entry name" value="BRCA1-ASSOCIATED PROTEIN"/>
    <property type="match status" value="1"/>
</dbReference>
<dbReference type="RefSeq" id="XP_002287133.1">
    <property type="nucleotide sequence ID" value="XM_002287097.1"/>
</dbReference>
<reference evidence="5 6" key="1">
    <citation type="journal article" date="2004" name="Science">
        <title>The genome of the diatom Thalassiosira pseudonana: ecology, evolution, and metabolism.</title>
        <authorList>
            <person name="Armbrust E.V."/>
            <person name="Berges J.A."/>
            <person name="Bowler C."/>
            <person name="Green B.R."/>
            <person name="Martinez D."/>
            <person name="Putnam N.H."/>
            <person name="Zhou S."/>
            <person name="Allen A.E."/>
            <person name="Apt K.E."/>
            <person name="Bechner M."/>
            <person name="Brzezinski M.A."/>
            <person name="Chaal B.K."/>
            <person name="Chiovitti A."/>
            <person name="Davis A.K."/>
            <person name="Demarest M.S."/>
            <person name="Detter J.C."/>
            <person name="Glavina T."/>
            <person name="Goodstein D."/>
            <person name="Hadi M.Z."/>
            <person name="Hellsten U."/>
            <person name="Hildebrand M."/>
            <person name="Jenkins B.D."/>
            <person name="Jurka J."/>
            <person name="Kapitonov V.V."/>
            <person name="Kroger N."/>
            <person name="Lau W.W."/>
            <person name="Lane T.W."/>
            <person name="Larimer F.W."/>
            <person name="Lippmeier J.C."/>
            <person name="Lucas S."/>
            <person name="Medina M."/>
            <person name="Montsant A."/>
            <person name="Obornik M."/>
            <person name="Parker M.S."/>
            <person name="Palenik B."/>
            <person name="Pazour G.J."/>
            <person name="Richardson P.M."/>
            <person name="Rynearson T.A."/>
            <person name="Saito M.A."/>
            <person name="Schwartz D.C."/>
            <person name="Thamatrakoln K."/>
            <person name="Valentin K."/>
            <person name="Vardi A."/>
            <person name="Wilkerson F.P."/>
            <person name="Rokhsar D.S."/>
        </authorList>
    </citation>
    <scope>NUCLEOTIDE SEQUENCE [LARGE SCALE GENOMIC DNA]</scope>
    <source>
        <strain evidence="5 6">CCMP1335</strain>
    </source>
</reference>
<feature type="region of interest" description="Disordered" evidence="3">
    <location>
        <begin position="543"/>
        <end position="589"/>
    </location>
</feature>
<feature type="region of interest" description="Disordered" evidence="3">
    <location>
        <begin position="139"/>
        <end position="159"/>
    </location>
</feature>
<dbReference type="PaxDb" id="35128-Thaps2086"/>
<feature type="coiled-coil region" evidence="2">
    <location>
        <begin position="635"/>
        <end position="695"/>
    </location>
</feature>
<evidence type="ECO:0000256" key="2">
    <source>
        <dbReference type="SAM" id="Coils"/>
    </source>
</evidence>
<reference evidence="5 6" key="2">
    <citation type="journal article" date="2008" name="Nature">
        <title>The Phaeodactylum genome reveals the evolutionary history of diatom genomes.</title>
        <authorList>
            <person name="Bowler C."/>
            <person name="Allen A.E."/>
            <person name="Badger J.H."/>
            <person name="Grimwood J."/>
            <person name="Jabbari K."/>
            <person name="Kuo A."/>
            <person name="Maheswari U."/>
            <person name="Martens C."/>
            <person name="Maumus F."/>
            <person name="Otillar R.P."/>
            <person name="Rayko E."/>
            <person name="Salamov A."/>
            <person name="Vandepoele K."/>
            <person name="Beszteri B."/>
            <person name="Gruber A."/>
            <person name="Heijde M."/>
            <person name="Katinka M."/>
            <person name="Mock T."/>
            <person name="Valentin K."/>
            <person name="Verret F."/>
            <person name="Berges J.A."/>
            <person name="Brownlee C."/>
            <person name="Cadoret J.P."/>
            <person name="Chiovitti A."/>
            <person name="Choi C.J."/>
            <person name="Coesel S."/>
            <person name="De Martino A."/>
            <person name="Detter J.C."/>
            <person name="Durkin C."/>
            <person name="Falciatore A."/>
            <person name="Fournet J."/>
            <person name="Haruta M."/>
            <person name="Huysman M.J."/>
            <person name="Jenkins B.D."/>
            <person name="Jiroutova K."/>
            <person name="Jorgensen R.E."/>
            <person name="Joubert Y."/>
            <person name="Kaplan A."/>
            <person name="Kroger N."/>
            <person name="Kroth P.G."/>
            <person name="La Roche J."/>
            <person name="Lindquist E."/>
            <person name="Lommer M."/>
            <person name="Martin-Jezequel V."/>
            <person name="Lopez P.J."/>
            <person name="Lucas S."/>
            <person name="Mangogna M."/>
            <person name="McGinnis K."/>
            <person name="Medlin L.K."/>
            <person name="Montsant A."/>
            <person name="Oudot-Le Secq M.P."/>
            <person name="Napoli C."/>
            <person name="Obornik M."/>
            <person name="Parker M.S."/>
            <person name="Petit J.L."/>
            <person name="Porcel B.M."/>
            <person name="Poulsen N."/>
            <person name="Robison M."/>
            <person name="Rychlewski L."/>
            <person name="Rynearson T.A."/>
            <person name="Schmutz J."/>
            <person name="Shapiro H."/>
            <person name="Siaut M."/>
            <person name="Stanley M."/>
            <person name="Sussman M.R."/>
            <person name="Taylor A.R."/>
            <person name="Vardi A."/>
            <person name="von Dassow P."/>
            <person name="Vyverman W."/>
            <person name="Willis A."/>
            <person name="Wyrwicz L.S."/>
            <person name="Rokhsar D.S."/>
            <person name="Weissenbach J."/>
            <person name="Armbrust E.V."/>
            <person name="Green B.R."/>
            <person name="Van de Peer Y."/>
            <person name="Grigoriev I.V."/>
        </authorList>
    </citation>
    <scope>NUCLEOTIDE SEQUENCE [LARGE SCALE GENOMIC DNA]</scope>
    <source>
        <strain evidence="5 6">CCMP1335</strain>
    </source>
</reference>
<dbReference type="STRING" id="35128.B8BTC3"/>
<feature type="compositionally biased region" description="Polar residues" evidence="3">
    <location>
        <begin position="139"/>
        <end position="148"/>
    </location>
</feature>
<feature type="compositionally biased region" description="Basic residues" evidence="3">
    <location>
        <begin position="786"/>
        <end position="799"/>
    </location>
</feature>
<evidence type="ECO:0000313" key="6">
    <source>
        <dbReference type="Proteomes" id="UP000001449"/>
    </source>
</evidence>
<dbReference type="GO" id="GO:0005737">
    <property type="term" value="C:cytoplasm"/>
    <property type="evidence" value="ECO:0000318"/>
    <property type="project" value="GO_Central"/>
</dbReference>
<keyword evidence="2" id="KW-0175">Coiled coil</keyword>
<dbReference type="GeneID" id="7442185"/>
<dbReference type="PANTHER" id="PTHR24007">
    <property type="entry name" value="BRCA1-ASSOCIATED PROTEIN"/>
    <property type="match status" value="1"/>
</dbReference>
<organism evidence="5 6">
    <name type="scientific">Thalassiosira pseudonana</name>
    <name type="common">Marine diatom</name>
    <name type="synonym">Cyclotella nana</name>
    <dbReference type="NCBI Taxonomy" id="35128"/>
    <lineage>
        <taxon>Eukaryota</taxon>
        <taxon>Sar</taxon>
        <taxon>Stramenopiles</taxon>
        <taxon>Ochrophyta</taxon>
        <taxon>Bacillariophyta</taxon>
        <taxon>Coscinodiscophyceae</taxon>
        <taxon>Thalassiosirophycidae</taxon>
        <taxon>Thalassiosirales</taxon>
        <taxon>Thalassiosiraceae</taxon>
        <taxon>Thalassiosira</taxon>
    </lineage>
</organism>
<dbReference type="PROSITE" id="PS50271">
    <property type="entry name" value="ZF_UBP"/>
    <property type="match status" value="1"/>
</dbReference>
<proteinExistence type="predicted"/>
<protein>
    <recommendedName>
        <fullName evidence="4">UBP-type domain-containing protein</fullName>
    </recommendedName>
</protein>
<evidence type="ECO:0000256" key="3">
    <source>
        <dbReference type="SAM" id="MobiDB-lite"/>
    </source>
</evidence>
<dbReference type="GO" id="GO:0008270">
    <property type="term" value="F:zinc ion binding"/>
    <property type="evidence" value="ECO:0007669"/>
    <property type="project" value="UniProtKB-KW"/>
</dbReference>
<evidence type="ECO:0000313" key="5">
    <source>
        <dbReference type="EMBL" id="EED94576.1"/>
    </source>
</evidence>
<keyword evidence="6" id="KW-1185">Reference proteome</keyword>
<keyword evidence="1" id="KW-0862">Zinc</keyword>
<dbReference type="InParanoid" id="B8BTC3"/>
<keyword evidence="1" id="KW-0863">Zinc-finger</keyword>
<keyword evidence="1" id="KW-0479">Metal-binding</keyword>